<dbReference type="GO" id="GO:0006865">
    <property type="term" value="P:amino acid transport"/>
    <property type="evidence" value="ECO:0007669"/>
    <property type="project" value="UniProtKB-KW"/>
</dbReference>
<evidence type="ECO:0000256" key="7">
    <source>
        <dbReference type="ARBA" id="ARBA00023136"/>
    </source>
</evidence>
<keyword evidence="4 9" id="KW-0812">Transmembrane</keyword>
<protein>
    <submittedName>
        <fullName evidence="10">Branched-chain amino acid ABC transporter permease</fullName>
    </submittedName>
</protein>
<evidence type="ECO:0000256" key="4">
    <source>
        <dbReference type="ARBA" id="ARBA00022692"/>
    </source>
</evidence>
<keyword evidence="7 9" id="KW-0472">Membrane</keyword>
<dbReference type="GO" id="GO:0022857">
    <property type="term" value="F:transmembrane transporter activity"/>
    <property type="evidence" value="ECO:0007669"/>
    <property type="project" value="InterPro"/>
</dbReference>
<feature type="transmembrane region" description="Helical" evidence="9">
    <location>
        <begin position="191"/>
        <end position="210"/>
    </location>
</feature>
<evidence type="ECO:0000256" key="2">
    <source>
        <dbReference type="ARBA" id="ARBA00022448"/>
    </source>
</evidence>
<keyword evidence="2" id="KW-0813">Transport</keyword>
<dbReference type="AlphaFoldDB" id="A0AAU8CRY7"/>
<dbReference type="RefSeq" id="WP_353642833.1">
    <property type="nucleotide sequence ID" value="NZ_CP159253.1"/>
</dbReference>
<keyword evidence="3" id="KW-1003">Cell membrane</keyword>
<evidence type="ECO:0000256" key="8">
    <source>
        <dbReference type="ARBA" id="ARBA00037998"/>
    </source>
</evidence>
<accession>A0AAU8CRY7</accession>
<comment type="subcellular location">
    <subcellularLocation>
        <location evidence="1">Cell membrane</location>
        <topology evidence="1">Multi-pass membrane protein</topology>
    </subcellularLocation>
</comment>
<dbReference type="GO" id="GO:0005886">
    <property type="term" value="C:plasma membrane"/>
    <property type="evidence" value="ECO:0007669"/>
    <property type="project" value="UniProtKB-SubCell"/>
</dbReference>
<feature type="transmembrane region" description="Helical" evidence="9">
    <location>
        <begin position="262"/>
        <end position="283"/>
    </location>
</feature>
<feature type="transmembrane region" description="Helical" evidence="9">
    <location>
        <begin position="135"/>
        <end position="159"/>
    </location>
</feature>
<feature type="transmembrane region" description="Helical" evidence="9">
    <location>
        <begin position="38"/>
        <end position="55"/>
    </location>
</feature>
<keyword evidence="6 9" id="KW-1133">Transmembrane helix</keyword>
<dbReference type="InterPro" id="IPR052157">
    <property type="entry name" value="BCAA_transport_permease"/>
</dbReference>
<dbReference type="InterPro" id="IPR001851">
    <property type="entry name" value="ABC_transp_permease"/>
</dbReference>
<gene>
    <name evidence="10" type="ORF">ABVK50_03160</name>
</gene>
<dbReference type="PANTHER" id="PTHR11795">
    <property type="entry name" value="BRANCHED-CHAIN AMINO ACID TRANSPORT SYSTEM PERMEASE PROTEIN LIVH"/>
    <property type="match status" value="1"/>
</dbReference>
<dbReference type="PANTHER" id="PTHR11795:SF447">
    <property type="entry name" value="ABC TRANSPORTER PERMEASE PROTEIN"/>
    <property type="match status" value="1"/>
</dbReference>
<evidence type="ECO:0000256" key="6">
    <source>
        <dbReference type="ARBA" id="ARBA00022989"/>
    </source>
</evidence>
<dbReference type="CDD" id="cd06582">
    <property type="entry name" value="TM_PBP1_LivH_like"/>
    <property type="match status" value="1"/>
</dbReference>
<evidence type="ECO:0000256" key="9">
    <source>
        <dbReference type="SAM" id="Phobius"/>
    </source>
</evidence>
<sequence>MQILLNCLSLTSFYLCFALGLALVFGVMRIINFAHGEFFMIGAYATYLCISTLSPQLGGPVAWAIGAIVAAAVTGLLGLVLHRIMVVPLGDKPLAIFISTLALSYVIQTIVFQIFGPVGLSIAPPMRGVVNFGGAILPASRLVVIGVAAVLAAGLWVFLMRSEAGRRIRAVAQNPRGALLQGIRTEKVGRLTLILGSSIAGICGAAMGPISQISPFMGAGALWKAFIIIIVGGIGNIWGAVAAAAIFGVLDTLMSQFGAGRFLALTSAAVMLFVLSVKPSGLFGEKE</sequence>
<comment type="similarity">
    <text evidence="8">Belongs to the binding-protein-dependent transport system permease family. LivHM subfamily.</text>
</comment>
<proteinExistence type="inferred from homology"/>
<organism evidence="10">
    <name type="scientific">Mesorhizobium sp. WSM2240</name>
    <dbReference type="NCBI Taxonomy" id="3228851"/>
    <lineage>
        <taxon>Bacteria</taxon>
        <taxon>Pseudomonadati</taxon>
        <taxon>Pseudomonadota</taxon>
        <taxon>Alphaproteobacteria</taxon>
        <taxon>Hyphomicrobiales</taxon>
        <taxon>Phyllobacteriaceae</taxon>
        <taxon>Mesorhizobium</taxon>
    </lineage>
</organism>
<feature type="transmembrane region" description="Helical" evidence="9">
    <location>
        <begin position="61"/>
        <end position="82"/>
    </location>
</feature>
<reference evidence="10" key="1">
    <citation type="submission" date="2024-06" db="EMBL/GenBank/DDBJ databases">
        <title>Mesorhizobium karijinii sp. nov., a symbiont of the iconic Swainsona formosa from arid Australia.</title>
        <authorList>
            <person name="Hill Y.J."/>
            <person name="Watkin E.L.J."/>
            <person name="O'Hara G.W."/>
            <person name="Terpolilli J."/>
            <person name="Tye M.L."/>
            <person name="Kohlmeier M.G."/>
        </authorList>
    </citation>
    <scope>NUCLEOTIDE SEQUENCE</scope>
    <source>
        <strain evidence="10">WSM2240</strain>
    </source>
</reference>
<feature type="transmembrane region" description="Helical" evidence="9">
    <location>
        <begin position="222"/>
        <end position="250"/>
    </location>
</feature>
<feature type="transmembrane region" description="Helical" evidence="9">
    <location>
        <begin position="94"/>
        <end position="115"/>
    </location>
</feature>
<evidence type="ECO:0000256" key="3">
    <source>
        <dbReference type="ARBA" id="ARBA00022475"/>
    </source>
</evidence>
<keyword evidence="5" id="KW-0029">Amino-acid transport</keyword>
<dbReference type="EMBL" id="CP159253">
    <property type="protein sequence ID" value="XCG49632.1"/>
    <property type="molecule type" value="Genomic_DNA"/>
</dbReference>
<name>A0AAU8CRY7_9HYPH</name>
<evidence type="ECO:0000256" key="5">
    <source>
        <dbReference type="ARBA" id="ARBA00022970"/>
    </source>
</evidence>
<evidence type="ECO:0000313" key="10">
    <source>
        <dbReference type="EMBL" id="XCG49632.1"/>
    </source>
</evidence>
<evidence type="ECO:0000256" key="1">
    <source>
        <dbReference type="ARBA" id="ARBA00004651"/>
    </source>
</evidence>
<dbReference type="Pfam" id="PF02653">
    <property type="entry name" value="BPD_transp_2"/>
    <property type="match status" value="1"/>
</dbReference>
<feature type="transmembrane region" description="Helical" evidence="9">
    <location>
        <begin position="12"/>
        <end position="31"/>
    </location>
</feature>